<organism evidence="2 3">
    <name type="scientific">Eumeta variegata</name>
    <name type="common">Bagworm moth</name>
    <name type="synonym">Eumeta japonica</name>
    <dbReference type="NCBI Taxonomy" id="151549"/>
    <lineage>
        <taxon>Eukaryota</taxon>
        <taxon>Metazoa</taxon>
        <taxon>Ecdysozoa</taxon>
        <taxon>Arthropoda</taxon>
        <taxon>Hexapoda</taxon>
        <taxon>Insecta</taxon>
        <taxon>Pterygota</taxon>
        <taxon>Neoptera</taxon>
        <taxon>Endopterygota</taxon>
        <taxon>Lepidoptera</taxon>
        <taxon>Glossata</taxon>
        <taxon>Ditrysia</taxon>
        <taxon>Tineoidea</taxon>
        <taxon>Psychidae</taxon>
        <taxon>Oiketicinae</taxon>
        <taxon>Eumeta</taxon>
    </lineage>
</organism>
<sequence>MIEYEAREHLPGKSARVSPGRRAAVRGPQPYFSPSGRRLVLDVPNRCPLCFRPLPPPMPPTPAAPSPPAHELHSTCRPLRLYPAAMMYTSYVPLRLMS</sequence>
<dbReference type="EMBL" id="BGZK01001118">
    <property type="protein sequence ID" value="GBP71713.1"/>
    <property type="molecule type" value="Genomic_DNA"/>
</dbReference>
<keyword evidence="3" id="KW-1185">Reference proteome</keyword>
<proteinExistence type="predicted"/>
<dbReference type="AlphaFoldDB" id="A0A4C1Y8S5"/>
<reference evidence="2 3" key="1">
    <citation type="journal article" date="2019" name="Commun. Biol.">
        <title>The bagworm genome reveals a unique fibroin gene that provides high tensile strength.</title>
        <authorList>
            <person name="Kono N."/>
            <person name="Nakamura H."/>
            <person name="Ohtoshi R."/>
            <person name="Tomita M."/>
            <person name="Numata K."/>
            <person name="Arakawa K."/>
        </authorList>
    </citation>
    <scope>NUCLEOTIDE SEQUENCE [LARGE SCALE GENOMIC DNA]</scope>
</reference>
<feature type="region of interest" description="Disordered" evidence="1">
    <location>
        <begin position="1"/>
        <end position="29"/>
    </location>
</feature>
<evidence type="ECO:0000313" key="2">
    <source>
        <dbReference type="EMBL" id="GBP71713.1"/>
    </source>
</evidence>
<evidence type="ECO:0000313" key="3">
    <source>
        <dbReference type="Proteomes" id="UP000299102"/>
    </source>
</evidence>
<name>A0A4C1Y8S5_EUMVA</name>
<accession>A0A4C1Y8S5</accession>
<comment type="caution">
    <text evidence="2">The sequence shown here is derived from an EMBL/GenBank/DDBJ whole genome shotgun (WGS) entry which is preliminary data.</text>
</comment>
<protein>
    <submittedName>
        <fullName evidence="2">Uncharacterized protein</fullName>
    </submittedName>
</protein>
<dbReference type="Proteomes" id="UP000299102">
    <property type="component" value="Unassembled WGS sequence"/>
</dbReference>
<feature type="compositionally biased region" description="Basic and acidic residues" evidence="1">
    <location>
        <begin position="1"/>
        <end position="11"/>
    </location>
</feature>
<evidence type="ECO:0000256" key="1">
    <source>
        <dbReference type="SAM" id="MobiDB-lite"/>
    </source>
</evidence>
<gene>
    <name evidence="2" type="ORF">EVAR_33126_1</name>
</gene>